<feature type="active site" description="Nucleophile" evidence="2">
    <location>
        <position position="61"/>
    </location>
</feature>
<dbReference type="Gene3D" id="3.40.1090.10">
    <property type="entry name" value="Cytosolic phospholipase A2 catalytic domain"/>
    <property type="match status" value="2"/>
</dbReference>
<dbReference type="Pfam" id="PF19890">
    <property type="entry name" value="DUF6363"/>
    <property type="match status" value="1"/>
</dbReference>
<feature type="short sequence motif" description="DGA/G" evidence="2">
    <location>
        <begin position="186"/>
        <end position="188"/>
    </location>
</feature>
<keyword evidence="5" id="KW-1185">Reference proteome</keyword>
<dbReference type="GO" id="GO:0016042">
    <property type="term" value="P:lipid catabolic process"/>
    <property type="evidence" value="ECO:0007669"/>
    <property type="project" value="UniProtKB-UniRule"/>
</dbReference>
<accession>A0A7C8FUK4</accession>
<keyword evidence="2" id="KW-0442">Lipid degradation</keyword>
<dbReference type="InterPro" id="IPR045943">
    <property type="entry name" value="DUF6363"/>
</dbReference>
<evidence type="ECO:0000256" key="2">
    <source>
        <dbReference type="PROSITE-ProRule" id="PRU01161"/>
    </source>
</evidence>
<keyword evidence="2" id="KW-0378">Hydrolase</keyword>
<evidence type="ECO:0000313" key="4">
    <source>
        <dbReference type="EMBL" id="KAB1632274.1"/>
    </source>
</evidence>
<protein>
    <submittedName>
        <fullName evidence="4">Patatin family protein</fullName>
    </submittedName>
</protein>
<evidence type="ECO:0000256" key="1">
    <source>
        <dbReference type="ARBA" id="ARBA00023098"/>
    </source>
</evidence>
<name>A0A7C8FUK4_9MICO</name>
<dbReference type="RefSeq" id="WP_158036052.1">
    <property type="nucleotide sequence ID" value="NZ_BAAAZV010000017.1"/>
</dbReference>
<organism evidence="4 5">
    <name type="scientific">Pseudoclavibacter caeni</name>
    <dbReference type="NCBI Taxonomy" id="908846"/>
    <lineage>
        <taxon>Bacteria</taxon>
        <taxon>Bacillati</taxon>
        <taxon>Actinomycetota</taxon>
        <taxon>Actinomycetes</taxon>
        <taxon>Micrococcales</taxon>
        <taxon>Microbacteriaceae</taxon>
        <taxon>Pseudoclavibacter</taxon>
    </lineage>
</organism>
<keyword evidence="1 2" id="KW-0443">Lipid metabolism</keyword>
<dbReference type="EMBL" id="WBKA01000003">
    <property type="protein sequence ID" value="KAB1632274.1"/>
    <property type="molecule type" value="Genomic_DNA"/>
</dbReference>
<dbReference type="InterPro" id="IPR037483">
    <property type="entry name" value="YjjU-like"/>
</dbReference>
<evidence type="ECO:0000259" key="3">
    <source>
        <dbReference type="PROSITE" id="PS51635"/>
    </source>
</evidence>
<dbReference type="AlphaFoldDB" id="A0A7C8FUK4"/>
<gene>
    <name evidence="4" type="ORF">F8O02_04460</name>
</gene>
<dbReference type="Pfam" id="PF01734">
    <property type="entry name" value="Patatin"/>
    <property type="match status" value="1"/>
</dbReference>
<comment type="caution">
    <text evidence="2">Lacks conserved residue(s) required for the propagation of feature annotation.</text>
</comment>
<dbReference type="PROSITE" id="PS51635">
    <property type="entry name" value="PNPLA"/>
    <property type="match status" value="1"/>
</dbReference>
<dbReference type="InterPro" id="IPR002641">
    <property type="entry name" value="PNPLA_dom"/>
</dbReference>
<sequence length="311" mass="34005">MSAPASHPATDRARAGRAPAPNITDTALIFEGGGMRASCTAPVVGAFVEAGLNFGWVAGISAGSSHTVNYLSRDPLRSRRSFVEFGADPNLGGLRTWLRGEGMFNAEYIYHHTSRPGEALPLDWATLHDNPADFRIGAFRADDGVEVWWGRDDIADLDDLLTKVQASSTMPVFMPPVHIDGATYVDGAMGPDGGIALDAAEDAGFERFVIVLSRPRGYAKGPFRAGRIARRAFPDLPAVPAALEARPARYNRMRARVFDLERQGRAYVFAPTGHITSNQERDVRRLRRSYEDGAAQIRRELPAIRRFVGLD</sequence>
<dbReference type="InterPro" id="IPR016035">
    <property type="entry name" value="Acyl_Trfase/lysoPLipase"/>
</dbReference>
<dbReference type="Proteomes" id="UP000481339">
    <property type="component" value="Unassembled WGS sequence"/>
</dbReference>
<proteinExistence type="predicted"/>
<dbReference type="OrthoDB" id="9802424at2"/>
<dbReference type="GO" id="GO:0016787">
    <property type="term" value="F:hydrolase activity"/>
    <property type="evidence" value="ECO:0007669"/>
    <property type="project" value="UniProtKB-UniRule"/>
</dbReference>
<feature type="active site" description="Proton acceptor" evidence="2">
    <location>
        <position position="186"/>
    </location>
</feature>
<feature type="domain" description="PNPLA" evidence="3">
    <location>
        <begin position="28"/>
        <end position="200"/>
    </location>
</feature>
<dbReference type="SUPFAM" id="SSF52151">
    <property type="entry name" value="FabD/lysophospholipase-like"/>
    <property type="match status" value="1"/>
</dbReference>
<feature type="short sequence motif" description="GXSXG" evidence="2">
    <location>
        <begin position="59"/>
        <end position="63"/>
    </location>
</feature>
<reference evidence="4 5" key="1">
    <citation type="submission" date="2019-09" db="EMBL/GenBank/DDBJ databases">
        <title>Phylogeny of genus Pseudoclavibacter and closely related genus.</title>
        <authorList>
            <person name="Li Y."/>
        </authorList>
    </citation>
    <scope>NUCLEOTIDE SEQUENCE [LARGE SCALE GENOMIC DNA]</scope>
    <source>
        <strain evidence="4 5">JCM 16921</strain>
    </source>
</reference>
<comment type="caution">
    <text evidence="4">The sequence shown here is derived from an EMBL/GenBank/DDBJ whole genome shotgun (WGS) entry which is preliminary data.</text>
</comment>
<dbReference type="CDD" id="cd07208">
    <property type="entry name" value="Pat_hypo_Ecoli_yjju_like"/>
    <property type="match status" value="1"/>
</dbReference>
<evidence type="ECO:0000313" key="5">
    <source>
        <dbReference type="Proteomes" id="UP000481339"/>
    </source>
</evidence>